<keyword evidence="4 7" id="KW-0808">Transferase</keyword>
<evidence type="ECO:0000256" key="3">
    <source>
        <dbReference type="ARBA" id="ARBA00022475"/>
    </source>
</evidence>
<dbReference type="InterPro" id="IPR043149">
    <property type="entry name" value="TagF_N"/>
</dbReference>
<dbReference type="Proteomes" id="UP000183952">
    <property type="component" value="Unassembled WGS sequence"/>
</dbReference>
<dbReference type="Gene3D" id="3.40.50.12580">
    <property type="match status" value="1"/>
</dbReference>
<keyword evidence="5" id="KW-0777">Teichoic acid biosynthesis</keyword>
<dbReference type="GO" id="GO:0005886">
    <property type="term" value="C:plasma membrane"/>
    <property type="evidence" value="ECO:0007669"/>
    <property type="project" value="UniProtKB-SubCell"/>
</dbReference>
<dbReference type="PANTHER" id="PTHR37316:SF2">
    <property type="entry name" value="TEICHOIC ACID RIBITOL-PHOSPHATE POLYMERASE TARK"/>
    <property type="match status" value="1"/>
</dbReference>
<proteinExistence type="inferred from homology"/>
<evidence type="ECO:0000313" key="7">
    <source>
        <dbReference type="EMBL" id="SHK11113.1"/>
    </source>
</evidence>
<evidence type="ECO:0000256" key="2">
    <source>
        <dbReference type="ARBA" id="ARBA00010488"/>
    </source>
</evidence>
<dbReference type="Gene3D" id="3.40.50.11820">
    <property type="match status" value="1"/>
</dbReference>
<comment type="subcellular location">
    <subcellularLocation>
        <location evidence="1">Cell membrane</location>
        <topology evidence="1">Peripheral membrane protein</topology>
    </subcellularLocation>
</comment>
<accession>A0A1M6PT33</accession>
<keyword evidence="8" id="KW-1185">Reference proteome</keyword>
<dbReference type="STRING" id="1121331.SAMN02745248_01792"/>
<dbReference type="GO" id="GO:0019350">
    <property type="term" value="P:teichoic acid biosynthetic process"/>
    <property type="evidence" value="ECO:0007669"/>
    <property type="project" value="UniProtKB-KW"/>
</dbReference>
<reference evidence="7 8" key="1">
    <citation type="submission" date="2016-11" db="EMBL/GenBank/DDBJ databases">
        <authorList>
            <person name="Jaros S."/>
            <person name="Januszkiewicz K."/>
            <person name="Wedrychowicz H."/>
        </authorList>
    </citation>
    <scope>NUCLEOTIDE SEQUENCE [LARGE SCALE GENOMIC DNA]</scope>
    <source>
        <strain evidence="7 8">DSM 3090</strain>
    </source>
</reference>
<dbReference type="InterPro" id="IPR051612">
    <property type="entry name" value="Teichoic_Acid_Biosynth"/>
</dbReference>
<keyword evidence="3" id="KW-1003">Cell membrane</keyword>
<evidence type="ECO:0000256" key="5">
    <source>
        <dbReference type="ARBA" id="ARBA00022944"/>
    </source>
</evidence>
<evidence type="ECO:0000313" key="8">
    <source>
        <dbReference type="Proteomes" id="UP000183952"/>
    </source>
</evidence>
<dbReference type="InterPro" id="IPR043148">
    <property type="entry name" value="TagF_C"/>
</dbReference>
<dbReference type="InterPro" id="IPR007554">
    <property type="entry name" value="Glycerophosphate_synth"/>
</dbReference>
<comment type="similarity">
    <text evidence="2">Belongs to the CDP-glycerol glycerophosphotransferase family.</text>
</comment>
<organism evidence="7 8">
    <name type="scientific">Hathewaya proteolytica DSM 3090</name>
    <dbReference type="NCBI Taxonomy" id="1121331"/>
    <lineage>
        <taxon>Bacteria</taxon>
        <taxon>Bacillati</taxon>
        <taxon>Bacillota</taxon>
        <taxon>Clostridia</taxon>
        <taxon>Eubacteriales</taxon>
        <taxon>Clostridiaceae</taxon>
        <taxon>Hathewaya</taxon>
    </lineage>
</organism>
<sequence length="378" mass="45644">MKQIVFFIASIAFNLLKVFPVKKRRIIMECDYGKGFYGNLLYIYNEMQREKLDYEIIIPVNKNVEINQVKLGENTKVVKTKGFMHMFYLATSSMWITNNHYYFFLRKRKNTLMINTWHAMGVFKTFAMDSAKSQQEREKYIMDSKNIDYLLVSSDKVKDIYSKALNIPEQKILDMGVPRTDPLFDKEYIRKERLNFEDENPCLKGRKLILYAPTFRDDEKEYFNMQLDLREMKRRLGTEYGVILKIHPIIRHPFKIEEELKDFVYDFSKHNINDLMISSDMLITDYSSVIFEYALLEKPMFFYAYDYHKYKENIRGFYFDYEEFIPGKRLNTTEEVIEEIEKVEDKNYDMENIRKFAKEFCHYTDGKSSERFVNRFLK</sequence>
<dbReference type="SUPFAM" id="SSF53756">
    <property type="entry name" value="UDP-Glycosyltransferase/glycogen phosphorylase"/>
    <property type="match status" value="1"/>
</dbReference>
<dbReference type="AlphaFoldDB" id="A0A1M6PT33"/>
<dbReference type="EMBL" id="FRAD01000014">
    <property type="protein sequence ID" value="SHK11113.1"/>
    <property type="molecule type" value="Genomic_DNA"/>
</dbReference>
<evidence type="ECO:0000256" key="6">
    <source>
        <dbReference type="ARBA" id="ARBA00023136"/>
    </source>
</evidence>
<evidence type="ECO:0000256" key="4">
    <source>
        <dbReference type="ARBA" id="ARBA00022679"/>
    </source>
</evidence>
<dbReference type="GO" id="GO:0047355">
    <property type="term" value="F:CDP-glycerol glycerophosphotransferase activity"/>
    <property type="evidence" value="ECO:0007669"/>
    <property type="project" value="InterPro"/>
</dbReference>
<gene>
    <name evidence="7" type="ORF">SAMN02745248_01792</name>
</gene>
<dbReference type="PANTHER" id="PTHR37316">
    <property type="entry name" value="TEICHOIC ACID GLYCEROL-PHOSPHATE PRIMASE"/>
    <property type="match status" value="1"/>
</dbReference>
<dbReference type="RefSeq" id="WP_072903751.1">
    <property type="nucleotide sequence ID" value="NZ_FRAD01000014.1"/>
</dbReference>
<dbReference type="Pfam" id="PF04464">
    <property type="entry name" value="Glyphos_transf"/>
    <property type="match status" value="1"/>
</dbReference>
<keyword evidence="6" id="KW-0472">Membrane</keyword>
<evidence type="ECO:0000256" key="1">
    <source>
        <dbReference type="ARBA" id="ARBA00004202"/>
    </source>
</evidence>
<name>A0A1M6PT33_9CLOT</name>
<dbReference type="OrthoDB" id="9807097at2"/>
<protein>
    <submittedName>
        <fullName evidence="7">CDP-glycerol glycerophosphotransferase, TagB/SpsB family</fullName>
    </submittedName>
</protein>